<evidence type="ECO:0000259" key="1">
    <source>
        <dbReference type="Pfam" id="PF06114"/>
    </source>
</evidence>
<reference evidence="3" key="1">
    <citation type="journal article" date="2019" name="Int. J. Syst. Evol. Microbiol.">
        <title>The Global Catalogue of Microorganisms (GCM) 10K type strain sequencing project: providing services to taxonomists for standard genome sequencing and annotation.</title>
        <authorList>
            <consortium name="The Broad Institute Genomics Platform"/>
            <consortium name="The Broad Institute Genome Sequencing Center for Infectious Disease"/>
            <person name="Wu L."/>
            <person name="Ma J."/>
        </authorList>
    </citation>
    <scope>NUCLEOTIDE SEQUENCE [LARGE SCALE GENOMIC DNA]</scope>
    <source>
        <strain evidence="3">CGMCC 1.10698</strain>
    </source>
</reference>
<name>A0ABV8QZX9_9MICC</name>
<comment type="caution">
    <text evidence="2">The sequence shown here is derived from an EMBL/GenBank/DDBJ whole genome shotgun (WGS) entry which is preliminary data.</text>
</comment>
<keyword evidence="3" id="KW-1185">Reference proteome</keyword>
<organism evidence="2 3">
    <name type="scientific">Arthrobacter cryoconiti</name>
    <dbReference type="NCBI Taxonomy" id="748907"/>
    <lineage>
        <taxon>Bacteria</taxon>
        <taxon>Bacillati</taxon>
        <taxon>Actinomycetota</taxon>
        <taxon>Actinomycetes</taxon>
        <taxon>Micrococcales</taxon>
        <taxon>Micrococcaceae</taxon>
        <taxon>Arthrobacter</taxon>
    </lineage>
</organism>
<dbReference type="Pfam" id="PF06114">
    <property type="entry name" value="Peptidase_M78"/>
    <property type="match status" value="1"/>
</dbReference>
<protein>
    <submittedName>
        <fullName evidence="2">ImmA/IrrE family metallo-endopeptidase</fullName>
    </submittedName>
</protein>
<sequence length="134" mass="14830">MDIDMLVGDLGVTVDTGPLPKGWWGAYDRTGHAIILRHGLAPIQRKSTLAHELGHAWYQHVRGDKKAERQASVWAARRLIKAGAFIDALHQTQTAQGTAHILGVLPRDITTYISTLTPAETLLIRQIITPQREP</sequence>
<evidence type="ECO:0000313" key="3">
    <source>
        <dbReference type="Proteomes" id="UP001595773"/>
    </source>
</evidence>
<dbReference type="Proteomes" id="UP001595773">
    <property type="component" value="Unassembled WGS sequence"/>
</dbReference>
<dbReference type="RefSeq" id="WP_230067772.1">
    <property type="nucleotide sequence ID" value="NZ_BAABLL010000001.1"/>
</dbReference>
<accession>A0ABV8QZX9</accession>
<dbReference type="Gene3D" id="1.10.10.2910">
    <property type="match status" value="1"/>
</dbReference>
<dbReference type="InterPro" id="IPR010359">
    <property type="entry name" value="IrrE_HExxH"/>
</dbReference>
<feature type="domain" description="IrrE N-terminal-like" evidence="1">
    <location>
        <begin position="27"/>
        <end position="95"/>
    </location>
</feature>
<dbReference type="EMBL" id="JBHSCQ010000004">
    <property type="protein sequence ID" value="MFC4264599.1"/>
    <property type="molecule type" value="Genomic_DNA"/>
</dbReference>
<gene>
    <name evidence="2" type="ORF">ACFOW9_03180</name>
</gene>
<evidence type="ECO:0000313" key="2">
    <source>
        <dbReference type="EMBL" id="MFC4264599.1"/>
    </source>
</evidence>
<proteinExistence type="predicted"/>